<name>A0A7W5B1G6_9BACL</name>
<dbReference type="Pfam" id="PF00072">
    <property type="entry name" value="Response_reg"/>
    <property type="match status" value="1"/>
</dbReference>
<keyword evidence="12 16" id="KW-0472">Membrane</keyword>
<dbReference type="EC" id="2.7.13.3" evidence="4"/>
<evidence type="ECO:0000313" key="20">
    <source>
        <dbReference type="EMBL" id="MBB3112657.1"/>
    </source>
</evidence>
<dbReference type="InterPro" id="IPR001789">
    <property type="entry name" value="Sig_transdc_resp-reg_receiver"/>
</dbReference>
<dbReference type="CDD" id="cd00082">
    <property type="entry name" value="HisKA"/>
    <property type="match status" value="1"/>
</dbReference>
<dbReference type="Gene3D" id="3.40.50.2300">
    <property type="match status" value="1"/>
</dbReference>
<sequence>MRKRVRFGIQTKILTGYIVVILCLLMSIVVIGGRLSDQQKEIKFITEHDFILQEVTSSIEKALFDMETAQRGYIITGDSSYLPPYTEGHAKWEEDYATLADLVADNPSQLQRLETIRASILEWIATAGEPTIELKQAGKEEELREFFQSDIGKAHVDEIREQFDEFRAVEKSLAQTRAEELNQQGTYLRWSLGVIVLLIVAVAVFVGIAISRAIVRTIREVEQAIREIAVSDSAGNRRIEVRTDDEIRDLGDATNLLIANRADSEWLESSLAKLVGRHQGITDMEKLGASFIRDIAEHTEAYCAVLYIKGQDQRRKTLVRLASYAVVEAELGVPAIRLGEGLVGQCAADQRIFSLEGMQQTHLHIRSALGSSAPQSILIVPIVFEGETVAVMELASFKPFTELARKLIVRVAETFGVTINSVESRMEIERLLRESQTMMEEMQTQQEELRITNEQLAERGYFAEEKSKALAQTQVELESYAAELARSSQYKSEFLANMSHELRTPLNSMLILSQMLAENPNQTLSMEEQEYAKVIHGAGEDLLLLINDILDLSKVEAGQLDIHIDRMDTTELPVVMRHQFGQLAEKKGLAFAIEREANTPDWIFSAEQRVYQILKNLLSNAFKFTERGQVVMTLRGFDPAMDQAAADVMKDPVALVMEVKDTGIGIPPEKLQMIFEPFRQADGTTNRKYGGTGLGLSISRELTRLLRGYLTVESREGEGSSFTLYLPSLQEGAAANKGLAEENGLMRLQAAAADAALDTTAIMARTRFGQSSAELPGLPHEETFRGRKVMLVDDDIRNVFALTNALEQAGMEVIAAHDGQECLDQLRSHEDIELIIMDIMMPVVDGYEATRAIRSNPKFASLPIIALTAKAMRQDRELCLAAGASDYISKPIDMNQLFSLMRVWMVK</sequence>
<evidence type="ECO:0000256" key="15">
    <source>
        <dbReference type="SAM" id="Coils"/>
    </source>
</evidence>
<dbReference type="Proteomes" id="UP000570361">
    <property type="component" value="Unassembled WGS sequence"/>
</dbReference>
<feature type="domain" description="Response regulatory" evidence="18">
    <location>
        <begin position="788"/>
        <end position="905"/>
    </location>
</feature>
<feature type="modified residue" description="4-aspartylphosphate" evidence="14">
    <location>
        <position position="838"/>
    </location>
</feature>
<evidence type="ECO:0000256" key="6">
    <source>
        <dbReference type="ARBA" id="ARBA00022553"/>
    </source>
</evidence>
<organism evidence="20 21">
    <name type="scientific">Paenibacillus phyllosphaerae</name>
    <dbReference type="NCBI Taxonomy" id="274593"/>
    <lineage>
        <taxon>Bacteria</taxon>
        <taxon>Bacillati</taxon>
        <taxon>Bacillota</taxon>
        <taxon>Bacilli</taxon>
        <taxon>Bacillales</taxon>
        <taxon>Paenibacillaceae</taxon>
        <taxon>Paenibacillus</taxon>
    </lineage>
</organism>
<dbReference type="PROSITE" id="PS50110">
    <property type="entry name" value="RESPONSE_REGULATORY"/>
    <property type="match status" value="1"/>
</dbReference>
<keyword evidence="16" id="KW-1133">Transmembrane helix</keyword>
<comment type="subcellular location">
    <subcellularLocation>
        <location evidence="2">Cell membrane</location>
        <topology evidence="2">Multi-pass membrane protein</topology>
    </subcellularLocation>
</comment>
<dbReference type="CDD" id="cd16922">
    <property type="entry name" value="HATPase_EvgS-ArcB-TorS-like"/>
    <property type="match status" value="1"/>
</dbReference>
<dbReference type="InterPro" id="IPR011006">
    <property type="entry name" value="CheY-like_superfamily"/>
</dbReference>
<dbReference type="InterPro" id="IPR003594">
    <property type="entry name" value="HATPase_dom"/>
</dbReference>
<dbReference type="InterPro" id="IPR004358">
    <property type="entry name" value="Sig_transdc_His_kin-like_C"/>
</dbReference>
<evidence type="ECO:0000256" key="9">
    <source>
        <dbReference type="ARBA" id="ARBA00022777"/>
    </source>
</evidence>
<feature type="transmembrane region" description="Helical" evidence="16">
    <location>
        <begin position="12"/>
        <end position="33"/>
    </location>
</feature>
<dbReference type="PANTHER" id="PTHR45339">
    <property type="entry name" value="HYBRID SIGNAL TRANSDUCTION HISTIDINE KINASE J"/>
    <property type="match status" value="1"/>
</dbReference>
<dbReference type="CDD" id="cd19410">
    <property type="entry name" value="HK9-like_sensor"/>
    <property type="match status" value="1"/>
</dbReference>
<dbReference type="PANTHER" id="PTHR45339:SF1">
    <property type="entry name" value="HYBRID SIGNAL TRANSDUCTION HISTIDINE KINASE J"/>
    <property type="match status" value="1"/>
</dbReference>
<feature type="coiled-coil region" evidence="15">
    <location>
        <begin position="425"/>
        <end position="483"/>
    </location>
</feature>
<dbReference type="SMART" id="SM00388">
    <property type="entry name" value="HisKA"/>
    <property type="match status" value="1"/>
</dbReference>
<evidence type="ECO:0000256" key="2">
    <source>
        <dbReference type="ARBA" id="ARBA00004651"/>
    </source>
</evidence>
<evidence type="ECO:0000256" key="1">
    <source>
        <dbReference type="ARBA" id="ARBA00000085"/>
    </source>
</evidence>
<dbReference type="PROSITE" id="PS50885">
    <property type="entry name" value="HAMP"/>
    <property type="match status" value="1"/>
</dbReference>
<gene>
    <name evidence="20" type="ORF">FHS18_004758</name>
</gene>
<keyword evidence="5" id="KW-1003">Cell membrane</keyword>
<evidence type="ECO:0000256" key="14">
    <source>
        <dbReference type="PROSITE-ProRule" id="PRU00169"/>
    </source>
</evidence>
<dbReference type="EMBL" id="JACHXK010000013">
    <property type="protein sequence ID" value="MBB3112657.1"/>
    <property type="molecule type" value="Genomic_DNA"/>
</dbReference>
<dbReference type="InterPro" id="IPR005467">
    <property type="entry name" value="His_kinase_dom"/>
</dbReference>
<dbReference type="InterPro" id="IPR029016">
    <property type="entry name" value="GAF-like_dom_sf"/>
</dbReference>
<dbReference type="AlphaFoldDB" id="A0A7W5B1G6"/>
<dbReference type="InterPro" id="IPR003661">
    <property type="entry name" value="HisK_dim/P_dom"/>
</dbReference>
<feature type="domain" description="Histidine kinase" evidence="17">
    <location>
        <begin position="497"/>
        <end position="730"/>
    </location>
</feature>
<dbReference type="SMART" id="SM00387">
    <property type="entry name" value="HATPase_c"/>
    <property type="match status" value="1"/>
</dbReference>
<protein>
    <recommendedName>
        <fullName evidence="13">Circadian input-output histidine kinase CikA</fullName>
        <ecNumber evidence="4">2.7.13.3</ecNumber>
    </recommendedName>
</protein>
<dbReference type="GO" id="GO:0005886">
    <property type="term" value="C:plasma membrane"/>
    <property type="evidence" value="ECO:0007669"/>
    <property type="project" value="UniProtKB-SubCell"/>
</dbReference>
<dbReference type="PROSITE" id="PS50109">
    <property type="entry name" value="HIS_KIN"/>
    <property type="match status" value="1"/>
</dbReference>
<keyword evidence="8" id="KW-0547">Nucleotide-binding</keyword>
<dbReference type="InterPro" id="IPR003660">
    <property type="entry name" value="HAMP_dom"/>
</dbReference>
<proteinExistence type="inferred from homology"/>
<evidence type="ECO:0000256" key="3">
    <source>
        <dbReference type="ARBA" id="ARBA00006402"/>
    </source>
</evidence>
<keyword evidence="9 20" id="KW-0418">Kinase</keyword>
<dbReference type="SUPFAM" id="SSF55781">
    <property type="entry name" value="GAF domain-like"/>
    <property type="match status" value="1"/>
</dbReference>
<dbReference type="Pfam" id="PF00512">
    <property type="entry name" value="HisKA"/>
    <property type="match status" value="1"/>
</dbReference>
<dbReference type="FunFam" id="3.30.565.10:FF:000010">
    <property type="entry name" value="Sensor histidine kinase RcsC"/>
    <property type="match status" value="1"/>
</dbReference>
<keyword evidence="7 20" id="KW-0808">Transferase</keyword>
<evidence type="ECO:0000256" key="11">
    <source>
        <dbReference type="ARBA" id="ARBA00023012"/>
    </source>
</evidence>
<dbReference type="SUPFAM" id="SSF52172">
    <property type="entry name" value="CheY-like"/>
    <property type="match status" value="1"/>
</dbReference>
<keyword evidence="21" id="KW-1185">Reference proteome</keyword>
<evidence type="ECO:0000259" key="17">
    <source>
        <dbReference type="PROSITE" id="PS50109"/>
    </source>
</evidence>
<dbReference type="SMART" id="SM00065">
    <property type="entry name" value="GAF"/>
    <property type="match status" value="1"/>
</dbReference>
<dbReference type="InterPro" id="IPR036890">
    <property type="entry name" value="HATPase_C_sf"/>
</dbReference>
<evidence type="ECO:0000256" key="4">
    <source>
        <dbReference type="ARBA" id="ARBA00012438"/>
    </source>
</evidence>
<evidence type="ECO:0000256" key="8">
    <source>
        <dbReference type="ARBA" id="ARBA00022741"/>
    </source>
</evidence>
<dbReference type="Pfam" id="PF05227">
    <property type="entry name" value="CHASE3"/>
    <property type="match status" value="1"/>
</dbReference>
<feature type="domain" description="HAMP" evidence="19">
    <location>
        <begin position="212"/>
        <end position="260"/>
    </location>
</feature>
<evidence type="ECO:0000259" key="18">
    <source>
        <dbReference type="PROSITE" id="PS50110"/>
    </source>
</evidence>
<keyword evidence="16" id="KW-0812">Transmembrane</keyword>
<evidence type="ECO:0000256" key="12">
    <source>
        <dbReference type="ARBA" id="ARBA00023136"/>
    </source>
</evidence>
<dbReference type="Gene3D" id="3.30.565.10">
    <property type="entry name" value="Histidine kinase-like ATPase, C-terminal domain"/>
    <property type="match status" value="1"/>
</dbReference>
<dbReference type="InterPro" id="IPR003018">
    <property type="entry name" value="GAF"/>
</dbReference>
<keyword evidence="6 14" id="KW-0597">Phosphoprotein</keyword>
<dbReference type="GO" id="GO:0000155">
    <property type="term" value="F:phosphorelay sensor kinase activity"/>
    <property type="evidence" value="ECO:0007669"/>
    <property type="project" value="InterPro"/>
</dbReference>
<comment type="similarity">
    <text evidence="3">In the N-terminal section; belongs to the phytochrome family.</text>
</comment>
<dbReference type="GO" id="GO:0005524">
    <property type="term" value="F:ATP binding"/>
    <property type="evidence" value="ECO:0007669"/>
    <property type="project" value="UniProtKB-KW"/>
</dbReference>
<comment type="caution">
    <text evidence="20">The sequence shown here is derived from an EMBL/GenBank/DDBJ whole genome shotgun (WGS) entry which is preliminary data.</text>
</comment>
<dbReference type="Gene3D" id="3.30.450.40">
    <property type="match status" value="1"/>
</dbReference>
<dbReference type="CDD" id="cd17546">
    <property type="entry name" value="REC_hyHK_CKI1_RcsC-like"/>
    <property type="match status" value="1"/>
</dbReference>
<dbReference type="SUPFAM" id="SSF47384">
    <property type="entry name" value="Homodimeric domain of signal transducing histidine kinase"/>
    <property type="match status" value="1"/>
</dbReference>
<dbReference type="Pfam" id="PF13185">
    <property type="entry name" value="GAF_2"/>
    <property type="match status" value="1"/>
</dbReference>
<dbReference type="SUPFAM" id="SSF55874">
    <property type="entry name" value="ATPase domain of HSP90 chaperone/DNA topoisomerase II/histidine kinase"/>
    <property type="match status" value="1"/>
</dbReference>
<dbReference type="PRINTS" id="PR00344">
    <property type="entry name" value="BCTRLSENSOR"/>
</dbReference>
<evidence type="ECO:0000256" key="13">
    <source>
        <dbReference type="ARBA" id="ARBA00074306"/>
    </source>
</evidence>
<dbReference type="Gene3D" id="6.10.340.10">
    <property type="match status" value="1"/>
</dbReference>
<keyword evidence="15" id="KW-0175">Coiled coil</keyword>
<accession>A0A7W5B1G6</accession>
<dbReference type="Gene3D" id="1.10.287.130">
    <property type="match status" value="1"/>
</dbReference>
<dbReference type="InterPro" id="IPR036097">
    <property type="entry name" value="HisK_dim/P_sf"/>
</dbReference>
<evidence type="ECO:0000259" key="19">
    <source>
        <dbReference type="PROSITE" id="PS50885"/>
    </source>
</evidence>
<dbReference type="InterPro" id="IPR007891">
    <property type="entry name" value="CHASE3"/>
</dbReference>
<dbReference type="SMART" id="SM00448">
    <property type="entry name" value="REC"/>
    <property type="match status" value="1"/>
</dbReference>
<keyword evidence="10" id="KW-0067">ATP-binding</keyword>
<dbReference type="Pfam" id="PF02518">
    <property type="entry name" value="HATPase_c"/>
    <property type="match status" value="1"/>
</dbReference>
<reference evidence="20 21" key="1">
    <citation type="submission" date="2020-08" db="EMBL/GenBank/DDBJ databases">
        <title>Genomic Encyclopedia of Type Strains, Phase III (KMG-III): the genomes of soil and plant-associated and newly described type strains.</title>
        <authorList>
            <person name="Whitman W."/>
        </authorList>
    </citation>
    <scope>NUCLEOTIDE SEQUENCE [LARGE SCALE GENOMIC DNA]</scope>
    <source>
        <strain evidence="20 21">CECT 5862</strain>
    </source>
</reference>
<evidence type="ECO:0000256" key="16">
    <source>
        <dbReference type="SAM" id="Phobius"/>
    </source>
</evidence>
<feature type="transmembrane region" description="Helical" evidence="16">
    <location>
        <begin position="187"/>
        <end position="210"/>
    </location>
</feature>
<dbReference type="RefSeq" id="WP_183602769.1">
    <property type="nucleotide sequence ID" value="NZ_JACHXK010000013.1"/>
</dbReference>
<comment type="catalytic activity">
    <reaction evidence="1">
        <text>ATP + protein L-histidine = ADP + protein N-phospho-L-histidine.</text>
        <dbReference type="EC" id="2.7.13.3"/>
    </reaction>
</comment>
<evidence type="ECO:0000256" key="7">
    <source>
        <dbReference type="ARBA" id="ARBA00022679"/>
    </source>
</evidence>
<keyword evidence="11" id="KW-0902">Two-component regulatory system</keyword>
<evidence type="ECO:0000256" key="10">
    <source>
        <dbReference type="ARBA" id="ARBA00022840"/>
    </source>
</evidence>
<evidence type="ECO:0000313" key="21">
    <source>
        <dbReference type="Proteomes" id="UP000570361"/>
    </source>
</evidence>
<dbReference type="CDD" id="cd06225">
    <property type="entry name" value="HAMP"/>
    <property type="match status" value="1"/>
</dbReference>
<evidence type="ECO:0000256" key="5">
    <source>
        <dbReference type="ARBA" id="ARBA00022475"/>
    </source>
</evidence>